<sequence>MKKKYIIQITAFLIIIVGIAVITYLPEKAESRGHDSPPTVFVHGYKGTINSFGNMLYRFEEQYEWGNKSLIYKISNNGNIRVYNLNKGRAEPVFIQVILENNRASFRDGAQWLSTVLSHMKQHYQIDNVNIVGHSMGGLISMKYIEEYQNNMEHPVTEKLVTIGSPFDGVYSQTYFQINHDAAATDLKPNSAALQLLRKTKETIPGDLEVLSIGSTGDLIAKPKSVNAIRMIIPADQLKTVMIENNQLGHSELHENQQVDQLIYSFLWK</sequence>
<dbReference type="Proteomes" id="UP000204391">
    <property type="component" value="Chromosome"/>
</dbReference>
<dbReference type="Pfam" id="PF06028">
    <property type="entry name" value="DUF915"/>
    <property type="match status" value="1"/>
</dbReference>
<keyword evidence="3" id="KW-1185">Reference proteome</keyword>
<keyword evidence="1" id="KW-1133">Transmembrane helix</keyword>
<keyword evidence="1" id="KW-0472">Membrane</keyword>
<dbReference type="KEGG" id="vne:CFK40_20300"/>
<dbReference type="EMBL" id="CP022437">
    <property type="protein sequence ID" value="ASN07174.1"/>
    <property type="molecule type" value="Genomic_DNA"/>
</dbReference>
<keyword evidence="1" id="KW-0812">Transmembrane</keyword>
<reference evidence="2 3" key="1">
    <citation type="journal article" date="2003" name="Int. J. Syst. Evol. Microbiol.">
        <title>Virgibacillus carmonensis sp. nov., Virgibacillus necropolis sp. nov. and Virgibacillus picturae sp. nov., three novel species isolated from deteriorated mural paintings, transfer of the species of the genus salibacillus to Virgibacillus, as Virgibacillus marismortui comb. nov. and Virgibacillus salexigens comb. nov., and emended description of the genus Virgibacillus.</title>
        <authorList>
            <person name="Heyrman J."/>
            <person name="Logan N.A."/>
            <person name="Busse H.J."/>
            <person name="Balcaen A."/>
            <person name="Lebbe L."/>
            <person name="Rodriguez-Diaz M."/>
            <person name="Swings J."/>
            <person name="De Vos P."/>
        </authorList>
    </citation>
    <scope>NUCLEOTIDE SEQUENCE [LARGE SCALE GENOMIC DNA]</scope>
    <source>
        <strain evidence="2 3">LMG 19488</strain>
    </source>
</reference>
<protein>
    <recommendedName>
        <fullName evidence="4">Alpha/beta hydrolase</fullName>
    </recommendedName>
</protein>
<name>A0A221MHQ7_9BACI</name>
<feature type="transmembrane region" description="Helical" evidence="1">
    <location>
        <begin position="6"/>
        <end position="25"/>
    </location>
</feature>
<evidence type="ECO:0000313" key="3">
    <source>
        <dbReference type="Proteomes" id="UP000204391"/>
    </source>
</evidence>
<gene>
    <name evidence="2" type="ORF">CFK40_20300</name>
</gene>
<dbReference type="SUPFAM" id="SSF53474">
    <property type="entry name" value="alpha/beta-Hydrolases"/>
    <property type="match status" value="1"/>
</dbReference>
<dbReference type="AlphaFoldDB" id="A0A221MHQ7"/>
<dbReference type="InterPro" id="IPR010315">
    <property type="entry name" value="DUF915_hydro-like"/>
</dbReference>
<organism evidence="2 3">
    <name type="scientific">Virgibacillus necropolis</name>
    <dbReference type="NCBI Taxonomy" id="163877"/>
    <lineage>
        <taxon>Bacteria</taxon>
        <taxon>Bacillati</taxon>
        <taxon>Bacillota</taxon>
        <taxon>Bacilli</taxon>
        <taxon>Bacillales</taxon>
        <taxon>Bacillaceae</taxon>
        <taxon>Virgibacillus</taxon>
    </lineage>
</organism>
<evidence type="ECO:0000256" key="1">
    <source>
        <dbReference type="SAM" id="Phobius"/>
    </source>
</evidence>
<accession>A0A221MHQ7</accession>
<dbReference type="Gene3D" id="3.40.50.1820">
    <property type="entry name" value="alpha/beta hydrolase"/>
    <property type="match status" value="1"/>
</dbReference>
<dbReference type="RefSeq" id="WP_089534167.1">
    <property type="nucleotide sequence ID" value="NZ_CP022437.1"/>
</dbReference>
<evidence type="ECO:0008006" key="4">
    <source>
        <dbReference type="Google" id="ProtNLM"/>
    </source>
</evidence>
<proteinExistence type="predicted"/>
<dbReference type="OrthoDB" id="503948at2"/>
<evidence type="ECO:0000313" key="2">
    <source>
        <dbReference type="EMBL" id="ASN07174.1"/>
    </source>
</evidence>
<dbReference type="InterPro" id="IPR029058">
    <property type="entry name" value="AB_hydrolase_fold"/>
</dbReference>